<evidence type="ECO:0000259" key="13">
    <source>
        <dbReference type="PROSITE" id="PS51379"/>
    </source>
</evidence>
<organism evidence="15 16">
    <name type="scientific">Melaminivora suipulveris</name>
    <dbReference type="NCBI Taxonomy" id="2109913"/>
    <lineage>
        <taxon>Bacteria</taxon>
        <taxon>Pseudomonadati</taxon>
        <taxon>Pseudomonadota</taxon>
        <taxon>Betaproteobacteria</taxon>
        <taxon>Burkholderiales</taxon>
        <taxon>Comamonadaceae</taxon>
        <taxon>Melaminivora</taxon>
    </lineage>
</organism>
<dbReference type="KEGG" id="mela:C6568_00885"/>
<evidence type="ECO:0000256" key="10">
    <source>
        <dbReference type="ARBA" id="ARBA00023014"/>
    </source>
</evidence>
<dbReference type="NCBIfam" id="TIGR01944">
    <property type="entry name" value="rnfB"/>
    <property type="match status" value="1"/>
</dbReference>
<dbReference type="Gene3D" id="1.10.15.40">
    <property type="entry name" value="Electron transport complex subunit B, putative Fe-S cluster"/>
    <property type="match status" value="1"/>
</dbReference>
<feature type="compositionally biased region" description="Basic residues" evidence="12">
    <location>
        <begin position="162"/>
        <end position="171"/>
    </location>
</feature>
<keyword evidence="4" id="KW-0997">Cell inner membrane</keyword>
<evidence type="ECO:0000256" key="7">
    <source>
        <dbReference type="ARBA" id="ARBA00022967"/>
    </source>
</evidence>
<dbReference type="InterPro" id="IPR010207">
    <property type="entry name" value="Elect_transpt_cplx_RnfB/RsxB"/>
</dbReference>
<keyword evidence="6" id="KW-0677">Repeat</keyword>
<evidence type="ECO:0000256" key="4">
    <source>
        <dbReference type="ARBA" id="ARBA00022519"/>
    </source>
</evidence>
<keyword evidence="16" id="KW-1185">Reference proteome</keyword>
<evidence type="ECO:0000256" key="9">
    <source>
        <dbReference type="ARBA" id="ARBA00023004"/>
    </source>
</evidence>
<feature type="region of interest" description="Disordered" evidence="12">
    <location>
        <begin position="162"/>
        <end position="185"/>
    </location>
</feature>
<keyword evidence="3" id="KW-0004">4Fe-4S</keyword>
<dbReference type="InterPro" id="IPR017900">
    <property type="entry name" value="4Fe4S_Fe_S_CS"/>
</dbReference>
<evidence type="ECO:0000256" key="11">
    <source>
        <dbReference type="ARBA" id="ARBA00023136"/>
    </source>
</evidence>
<keyword evidence="5" id="KW-0479">Metal-binding</keyword>
<proteinExistence type="predicted"/>
<feature type="domain" description="4Fe-4S ferredoxin-type" evidence="13">
    <location>
        <begin position="83"/>
        <end position="113"/>
    </location>
</feature>
<evidence type="ECO:0000256" key="12">
    <source>
        <dbReference type="SAM" id="MobiDB-lite"/>
    </source>
</evidence>
<keyword evidence="8" id="KW-0249">Electron transport</keyword>
<keyword evidence="9" id="KW-0408">Iron</keyword>
<dbReference type="OrthoDB" id="9789936at2"/>
<feature type="domain" description="4Fe-4S" evidence="14">
    <location>
        <begin position="8"/>
        <end position="67"/>
    </location>
</feature>
<keyword evidence="11" id="KW-0472">Membrane</keyword>
<dbReference type="AlphaFoldDB" id="A0A2R3Q856"/>
<dbReference type="GO" id="GO:0009055">
    <property type="term" value="F:electron transfer activity"/>
    <property type="evidence" value="ECO:0007669"/>
    <property type="project" value="InterPro"/>
</dbReference>
<dbReference type="InterPro" id="IPR050294">
    <property type="entry name" value="RnfB_subfamily"/>
</dbReference>
<evidence type="ECO:0000259" key="14">
    <source>
        <dbReference type="PROSITE" id="PS51656"/>
    </source>
</evidence>
<evidence type="ECO:0000256" key="5">
    <source>
        <dbReference type="ARBA" id="ARBA00022723"/>
    </source>
</evidence>
<keyword evidence="2" id="KW-1003">Cell membrane</keyword>
<dbReference type="RefSeq" id="WP_106682455.1">
    <property type="nucleotide sequence ID" value="NZ_CP027667.1"/>
</dbReference>
<evidence type="ECO:0000313" key="16">
    <source>
        <dbReference type="Proteomes" id="UP000237925"/>
    </source>
</evidence>
<dbReference type="GO" id="GO:0051539">
    <property type="term" value="F:4 iron, 4 sulfur cluster binding"/>
    <property type="evidence" value="ECO:0007669"/>
    <property type="project" value="UniProtKB-KW"/>
</dbReference>
<evidence type="ECO:0000256" key="1">
    <source>
        <dbReference type="ARBA" id="ARBA00022448"/>
    </source>
</evidence>
<dbReference type="InterPro" id="IPR017896">
    <property type="entry name" value="4Fe4S_Fe-S-bd"/>
</dbReference>
<dbReference type="PROSITE" id="PS51379">
    <property type="entry name" value="4FE4S_FER_2"/>
    <property type="match status" value="2"/>
</dbReference>
<dbReference type="Proteomes" id="UP000237925">
    <property type="component" value="Chromosome"/>
</dbReference>
<dbReference type="PROSITE" id="PS00198">
    <property type="entry name" value="4FE4S_FER_1"/>
    <property type="match status" value="2"/>
</dbReference>
<dbReference type="GO" id="GO:0046872">
    <property type="term" value="F:metal ion binding"/>
    <property type="evidence" value="ECO:0007669"/>
    <property type="project" value="UniProtKB-KW"/>
</dbReference>
<dbReference type="SUPFAM" id="SSF54862">
    <property type="entry name" value="4Fe-4S ferredoxins"/>
    <property type="match status" value="1"/>
</dbReference>
<sequence>MPAPAGPFLHGLAARIDAALPQTQCTRCGYPDCASYAQAVADGAAAINRCPPGGDEGIARLAALTGQALAALDPDCGAEAPRGVAVIDEDWCIGCTLCLQACPVDAIVGLNKRMHTVVAQHCTGCELCLPACPVDCIRMEAATGARTGWQAWTPQQAAQARMRHGAHQRRKAGADERSAVPSAVAGAGDKRAAVAAALARARAQRGDDAQR</sequence>
<keyword evidence="1" id="KW-0813">Transport</keyword>
<evidence type="ECO:0000256" key="2">
    <source>
        <dbReference type="ARBA" id="ARBA00022475"/>
    </source>
</evidence>
<dbReference type="PANTHER" id="PTHR42859:SF3">
    <property type="entry name" value="ION-TRANSLOCATING OXIDOREDUCTASE COMPLEX SUBUNIT B"/>
    <property type="match status" value="1"/>
</dbReference>
<dbReference type="PROSITE" id="PS51656">
    <property type="entry name" value="4FE4S"/>
    <property type="match status" value="1"/>
</dbReference>
<dbReference type="InterPro" id="IPR007202">
    <property type="entry name" value="4Fe-4S_dom"/>
</dbReference>
<dbReference type="Gene3D" id="3.30.70.20">
    <property type="match status" value="1"/>
</dbReference>
<accession>A0A2R3Q856</accession>
<reference evidence="15 16" key="1">
    <citation type="submission" date="2018-03" db="EMBL/GenBank/DDBJ databases">
        <title>Genome sequencing of Melaminivora sp.</title>
        <authorList>
            <person name="Kim S.-J."/>
            <person name="Heo J."/>
            <person name="Ahn J.-H."/>
            <person name="Kwon S.-W."/>
        </authorList>
    </citation>
    <scope>NUCLEOTIDE SEQUENCE [LARGE SCALE GENOMIC DNA]</scope>
    <source>
        <strain evidence="15 16">SC2-9</strain>
    </source>
</reference>
<evidence type="ECO:0000256" key="8">
    <source>
        <dbReference type="ARBA" id="ARBA00022982"/>
    </source>
</evidence>
<dbReference type="Pfam" id="PF14697">
    <property type="entry name" value="Fer4_21"/>
    <property type="match status" value="1"/>
</dbReference>
<evidence type="ECO:0000256" key="6">
    <source>
        <dbReference type="ARBA" id="ARBA00022737"/>
    </source>
</evidence>
<dbReference type="EMBL" id="CP027667">
    <property type="protein sequence ID" value="AVO47972.1"/>
    <property type="molecule type" value="Genomic_DNA"/>
</dbReference>
<feature type="domain" description="4Fe-4S ferredoxin-type" evidence="13">
    <location>
        <begin position="114"/>
        <end position="142"/>
    </location>
</feature>
<dbReference type="PANTHER" id="PTHR42859">
    <property type="entry name" value="OXIDOREDUCTASE"/>
    <property type="match status" value="1"/>
</dbReference>
<protein>
    <submittedName>
        <fullName evidence="15">Ferredoxin</fullName>
    </submittedName>
</protein>
<evidence type="ECO:0000256" key="3">
    <source>
        <dbReference type="ARBA" id="ARBA00022485"/>
    </source>
</evidence>
<dbReference type="Pfam" id="PF04060">
    <property type="entry name" value="FeS"/>
    <property type="match status" value="1"/>
</dbReference>
<keyword evidence="10" id="KW-0411">Iron-sulfur</keyword>
<gene>
    <name evidence="15" type="ORF">C6568_00885</name>
</gene>
<keyword evidence="7" id="KW-1278">Translocase</keyword>
<evidence type="ECO:0000313" key="15">
    <source>
        <dbReference type="EMBL" id="AVO47972.1"/>
    </source>
</evidence>
<name>A0A2R3Q856_9BURK</name>